<dbReference type="KEGG" id="scou:SCORR_v1c05650"/>
<dbReference type="GO" id="GO:0005524">
    <property type="term" value="F:ATP binding"/>
    <property type="evidence" value="ECO:0007669"/>
    <property type="project" value="UniProtKB-KW"/>
</dbReference>
<dbReference type="SUPFAM" id="SSF52374">
    <property type="entry name" value="Nucleotidylyl transferase"/>
    <property type="match status" value="1"/>
</dbReference>
<dbReference type="OrthoDB" id="9779753at2"/>
<gene>
    <name evidence="4" type="primary">citC</name>
    <name evidence="4" type="ORF">SCORR_v1c05650</name>
</gene>
<dbReference type="Gene3D" id="3.40.50.620">
    <property type="entry name" value="HUPs"/>
    <property type="match status" value="1"/>
</dbReference>
<evidence type="ECO:0000256" key="2">
    <source>
        <dbReference type="ARBA" id="ARBA00022840"/>
    </source>
</evidence>
<proteinExistence type="predicted"/>
<organism evidence="4 5">
    <name type="scientific">Spiroplasma corruscae</name>
    <dbReference type="NCBI Taxonomy" id="216934"/>
    <lineage>
        <taxon>Bacteria</taxon>
        <taxon>Bacillati</taxon>
        <taxon>Mycoplasmatota</taxon>
        <taxon>Mollicutes</taxon>
        <taxon>Entomoplasmatales</taxon>
        <taxon>Spiroplasmataceae</taxon>
        <taxon>Spiroplasma</taxon>
    </lineage>
</organism>
<dbReference type="GO" id="GO:0016829">
    <property type="term" value="F:lyase activity"/>
    <property type="evidence" value="ECO:0007669"/>
    <property type="project" value="UniProtKB-KW"/>
</dbReference>
<keyword evidence="4" id="KW-0436">Ligase</keyword>
<keyword evidence="4" id="KW-0456">Lyase</keyword>
<dbReference type="InterPro" id="IPR014729">
    <property type="entry name" value="Rossmann-like_a/b/a_fold"/>
</dbReference>
<protein>
    <submittedName>
        <fullName evidence="4">[citrate (Pro-3S)-lyase] ligase</fullName>
    </submittedName>
</protein>
<dbReference type="PANTHER" id="PTHR40599:SF1">
    <property type="entry name" value="[CITRATE [PRO-3S]-LYASE] LIGASE"/>
    <property type="match status" value="1"/>
</dbReference>
<dbReference type="AlphaFoldDB" id="A0A222EPB3"/>
<dbReference type="EMBL" id="CP022535">
    <property type="protein sequence ID" value="ASP28337.1"/>
    <property type="molecule type" value="Genomic_DNA"/>
</dbReference>
<dbReference type="SMART" id="SM00764">
    <property type="entry name" value="Citrate_ly_lig"/>
    <property type="match status" value="1"/>
</dbReference>
<evidence type="ECO:0000313" key="4">
    <source>
        <dbReference type="EMBL" id="ASP28337.1"/>
    </source>
</evidence>
<dbReference type="PANTHER" id="PTHR40599">
    <property type="entry name" value="[CITRATE [PRO-3S]-LYASE] LIGASE"/>
    <property type="match status" value="1"/>
</dbReference>
<dbReference type="Proteomes" id="UP000203229">
    <property type="component" value="Chromosome"/>
</dbReference>
<reference evidence="4 5" key="1">
    <citation type="submission" date="2017-07" db="EMBL/GenBank/DDBJ databases">
        <title>Complete genome sequence of Spiroplasma corruscae EC-1 (DSM 19793).</title>
        <authorList>
            <person name="Tsai Y.-M."/>
            <person name="Lo W.-S."/>
            <person name="Kuo C.-H."/>
        </authorList>
    </citation>
    <scope>NUCLEOTIDE SEQUENCE [LARGE SCALE GENOMIC DNA]</scope>
    <source>
        <strain evidence="4 5">EC-1</strain>
    </source>
</reference>
<evidence type="ECO:0000313" key="5">
    <source>
        <dbReference type="Proteomes" id="UP000203229"/>
    </source>
</evidence>
<sequence length="341" mass="39983">MNNITTYYIDLENKIEVNRVKEFLNKFNLDYNLVDATLVIKNENQNIIATCSKLNNVIKCVAVSENYLNQNLLNKLITEISRLIYSQGEKEIFVYTKQKNKYIFEDLNFKSIVTTDNVVFLTNNYDNYLKYKNYLLKSITADKTCILVMNCNPLTHGHAFLIDYASKNFEKVLIIPVKEDVSLFTYNERQKMILTYIKSFKNVDLINGSNYLVSNVTFPSYFLNNENEVVLSQAEIDAKIFVNLFESKKRFITRLVGNEPFSRTTNLYNKVLDKILNKNEISFLEIERQKINGEVVSASQVRKNIYENKEWNYLVPNTTIKIISKINLNKRMIDKNIYKKN</sequence>
<dbReference type="RefSeq" id="WP_094048970.1">
    <property type="nucleotide sequence ID" value="NZ_CP022535.1"/>
</dbReference>
<keyword evidence="2" id="KW-0067">ATP-binding</keyword>
<keyword evidence="1" id="KW-0547">Nucleotide-binding</keyword>
<accession>A0A222EPB3</accession>
<evidence type="ECO:0000256" key="1">
    <source>
        <dbReference type="ARBA" id="ARBA00022741"/>
    </source>
</evidence>
<keyword evidence="5" id="KW-1185">Reference proteome</keyword>
<dbReference type="InterPro" id="IPR005216">
    <property type="entry name" value="Citrate_lyase_ligase"/>
</dbReference>
<evidence type="ECO:0000259" key="3">
    <source>
        <dbReference type="SMART" id="SM00764"/>
    </source>
</evidence>
<feature type="domain" description="Citrate lyase ligase C-terminal" evidence="3">
    <location>
        <begin position="143"/>
        <end position="323"/>
    </location>
</feature>
<name>A0A222EPB3_9MOLU</name>
<dbReference type="GO" id="GO:0008771">
    <property type="term" value="F:[citrate (pro-3S)-lyase] ligase activity"/>
    <property type="evidence" value="ECO:0007669"/>
    <property type="project" value="InterPro"/>
</dbReference>
<dbReference type="InterPro" id="IPR013166">
    <property type="entry name" value="Citrate_lyase_ligase_C"/>
</dbReference>
<dbReference type="Pfam" id="PF08218">
    <property type="entry name" value="Citrate_ly_lig"/>
    <property type="match status" value="1"/>
</dbReference>